<gene>
    <name evidence="7" type="ORF">SAMN00017405_2290</name>
</gene>
<evidence type="ECO:0000256" key="2">
    <source>
        <dbReference type="ARBA" id="ARBA00007511"/>
    </source>
</evidence>
<comment type="subcellular location">
    <subcellularLocation>
        <location evidence="1">Membrane</location>
        <topology evidence="1">Multi-pass membrane protein</topology>
    </subcellularLocation>
</comment>
<sequence>MSTKKDLSWVAFWVGAALIFNLGIYFFMGPQKALEFLGGYIIEQSLSIDNLFLFLVIFSSFGLESKYQHRVLNYGIFGAIVLRLIFVVLGVAVVNRFHSIMYIFGIILIVTGIKVLVQKEKEKDFRNSKLIKFIGKFIPFTHKLEGQKFFVKKNGILHATPLFAILLVIEGSDVIFAIDSIPAIFSITKDPFIIYSSNIFAIMGLRSMYFVLEKVSGAFRFVKQGVAMILTFTGVKLAILYFHIEIPIVLSIGIIFGILALSVIASVLYDRYMKDKKARLASVK</sequence>
<keyword evidence="4 6" id="KW-1133">Transmembrane helix</keyword>
<feature type="transmembrane region" description="Helical" evidence="6">
    <location>
        <begin position="162"/>
        <end position="186"/>
    </location>
</feature>
<evidence type="ECO:0000313" key="8">
    <source>
        <dbReference type="Proteomes" id="UP000192731"/>
    </source>
</evidence>
<keyword evidence="3 6" id="KW-0812">Transmembrane</keyword>
<feature type="transmembrane region" description="Helical" evidence="6">
    <location>
        <begin position="248"/>
        <end position="269"/>
    </location>
</feature>
<evidence type="ECO:0000256" key="5">
    <source>
        <dbReference type="ARBA" id="ARBA00023136"/>
    </source>
</evidence>
<feature type="transmembrane region" description="Helical" evidence="6">
    <location>
        <begin position="100"/>
        <end position="117"/>
    </location>
</feature>
<dbReference type="PANTHER" id="PTHR30238">
    <property type="entry name" value="MEMBRANE BOUND PREDICTED REDOX MODULATOR"/>
    <property type="match status" value="1"/>
</dbReference>
<dbReference type="RefSeq" id="WP_084053321.1">
    <property type="nucleotide sequence ID" value="NZ_FWWT01000018.1"/>
</dbReference>
<feature type="transmembrane region" description="Helical" evidence="6">
    <location>
        <begin position="71"/>
        <end position="94"/>
    </location>
</feature>
<dbReference type="PANTHER" id="PTHR30238:SF0">
    <property type="entry name" value="THYLAKOID MEMBRANE PROTEIN TERC, CHLOROPLASTIC"/>
    <property type="match status" value="1"/>
</dbReference>
<keyword evidence="5 6" id="KW-0472">Membrane</keyword>
<feature type="transmembrane region" description="Helical" evidence="6">
    <location>
        <begin position="40"/>
        <end position="59"/>
    </location>
</feature>
<feature type="transmembrane region" description="Helical" evidence="6">
    <location>
        <begin position="224"/>
        <end position="242"/>
    </location>
</feature>
<evidence type="ECO:0000256" key="6">
    <source>
        <dbReference type="SAM" id="Phobius"/>
    </source>
</evidence>
<proteinExistence type="inferred from homology"/>
<accession>A0A1W1VDE2</accession>
<feature type="transmembrane region" description="Helical" evidence="6">
    <location>
        <begin position="7"/>
        <end position="28"/>
    </location>
</feature>
<keyword evidence="8" id="KW-1185">Reference proteome</keyword>
<organism evidence="7 8">
    <name type="scientific">Desulfonispora thiosulfatigenes DSM 11270</name>
    <dbReference type="NCBI Taxonomy" id="656914"/>
    <lineage>
        <taxon>Bacteria</taxon>
        <taxon>Bacillati</taxon>
        <taxon>Bacillota</taxon>
        <taxon>Clostridia</taxon>
        <taxon>Eubacteriales</taxon>
        <taxon>Peptococcaceae</taxon>
        <taxon>Desulfonispora</taxon>
    </lineage>
</organism>
<protein>
    <submittedName>
        <fullName evidence="7">Tellurite resistance protein TerC</fullName>
    </submittedName>
</protein>
<dbReference type="GO" id="GO:0016020">
    <property type="term" value="C:membrane"/>
    <property type="evidence" value="ECO:0007669"/>
    <property type="project" value="UniProtKB-SubCell"/>
</dbReference>
<feature type="transmembrane region" description="Helical" evidence="6">
    <location>
        <begin position="192"/>
        <end position="212"/>
    </location>
</feature>
<dbReference type="InterPro" id="IPR022369">
    <property type="entry name" value="Integral_membrane_TerC_rswitch"/>
</dbReference>
<evidence type="ECO:0000256" key="3">
    <source>
        <dbReference type="ARBA" id="ARBA00022692"/>
    </source>
</evidence>
<dbReference type="NCBIfam" id="TIGR03718">
    <property type="entry name" value="R_switched_Alx"/>
    <property type="match status" value="1"/>
</dbReference>
<name>A0A1W1VDE2_DESTI</name>
<comment type="similarity">
    <text evidence="2">Belongs to the TerC family.</text>
</comment>
<evidence type="ECO:0000256" key="4">
    <source>
        <dbReference type="ARBA" id="ARBA00022989"/>
    </source>
</evidence>
<evidence type="ECO:0000256" key="1">
    <source>
        <dbReference type="ARBA" id="ARBA00004141"/>
    </source>
</evidence>
<dbReference type="InterPro" id="IPR005496">
    <property type="entry name" value="Integral_membrane_TerC"/>
</dbReference>
<dbReference type="OrthoDB" id="9783692at2"/>
<dbReference type="AlphaFoldDB" id="A0A1W1VDE2"/>
<dbReference type="EMBL" id="FWWT01000018">
    <property type="protein sequence ID" value="SMB91388.1"/>
    <property type="molecule type" value="Genomic_DNA"/>
</dbReference>
<evidence type="ECO:0000313" key="7">
    <source>
        <dbReference type="EMBL" id="SMB91388.1"/>
    </source>
</evidence>
<dbReference type="Pfam" id="PF03741">
    <property type="entry name" value="TerC"/>
    <property type="match status" value="1"/>
</dbReference>
<reference evidence="7 8" key="1">
    <citation type="submission" date="2017-04" db="EMBL/GenBank/DDBJ databases">
        <authorList>
            <person name="Afonso C.L."/>
            <person name="Miller P.J."/>
            <person name="Scott M.A."/>
            <person name="Spackman E."/>
            <person name="Goraichik I."/>
            <person name="Dimitrov K.M."/>
            <person name="Suarez D.L."/>
            <person name="Swayne D.E."/>
        </authorList>
    </citation>
    <scope>NUCLEOTIDE SEQUENCE [LARGE SCALE GENOMIC DNA]</scope>
    <source>
        <strain evidence="7 8">DSM 11270</strain>
    </source>
</reference>
<dbReference type="Proteomes" id="UP000192731">
    <property type="component" value="Unassembled WGS sequence"/>
</dbReference>